<evidence type="ECO:0000259" key="1">
    <source>
        <dbReference type="SMART" id="SM00858"/>
    </source>
</evidence>
<evidence type="ECO:0000313" key="3">
    <source>
        <dbReference type="Proteomes" id="UP000183859"/>
    </source>
</evidence>
<accession>A0A1L3I7S3</accession>
<dbReference type="InterPro" id="IPR031571">
    <property type="entry name" value="RcpC_dom"/>
</dbReference>
<dbReference type="KEGG" id="php:PhaeoP97_02740"/>
<name>A0A1L3I7S3_9RHOB</name>
<dbReference type="SMART" id="SM00858">
    <property type="entry name" value="SAF"/>
    <property type="match status" value="1"/>
</dbReference>
<organism evidence="2 3">
    <name type="scientific">Phaeobacter porticola</name>
    <dbReference type="NCBI Taxonomy" id="1844006"/>
    <lineage>
        <taxon>Bacteria</taxon>
        <taxon>Pseudomonadati</taxon>
        <taxon>Pseudomonadota</taxon>
        <taxon>Alphaproteobacteria</taxon>
        <taxon>Rhodobacterales</taxon>
        <taxon>Roseobacteraceae</taxon>
        <taxon>Phaeobacter</taxon>
    </lineage>
</organism>
<dbReference type="RefSeq" id="WP_072505504.1">
    <property type="nucleotide sequence ID" value="NZ_CP016364.1"/>
</dbReference>
<dbReference type="NCBIfam" id="TIGR03177">
    <property type="entry name" value="pilus_cpaB"/>
    <property type="match status" value="1"/>
</dbReference>
<dbReference type="InterPro" id="IPR017592">
    <property type="entry name" value="Pilus_assmbl_Flp-typ_CpaB"/>
</dbReference>
<dbReference type="Proteomes" id="UP000183859">
    <property type="component" value="Chromosome"/>
</dbReference>
<dbReference type="OrthoDB" id="163768at2"/>
<evidence type="ECO:0000313" key="2">
    <source>
        <dbReference type="EMBL" id="APG48117.1"/>
    </source>
</evidence>
<protein>
    <submittedName>
        <fullName evidence="2">Flp pilus assembly protein CpaB-like protein</fullName>
    </submittedName>
</protein>
<reference evidence="3" key="1">
    <citation type="submission" date="2016-07" db="EMBL/GenBank/DDBJ databases">
        <title>Phaeobacter portensis sp. nov., a tropodithietic acid producing bacterium isolated from a German harbor.</title>
        <authorList>
            <person name="Freese H.M."/>
            <person name="Bunk B."/>
            <person name="Breider S."/>
            <person name="Brinkhoff T."/>
        </authorList>
    </citation>
    <scope>NUCLEOTIDE SEQUENCE [LARGE SCALE GENOMIC DNA]</scope>
    <source>
        <strain evidence="3">P97</strain>
    </source>
</reference>
<dbReference type="AlphaFoldDB" id="A0A1L3I7S3"/>
<keyword evidence="3" id="KW-1185">Reference proteome</keyword>
<dbReference type="STRING" id="1844006.PhaeoP97_02740"/>
<dbReference type="CDD" id="cd11614">
    <property type="entry name" value="SAF_CpaB_FlgA_like"/>
    <property type="match status" value="1"/>
</dbReference>
<sequence length="286" mass="30755">MRAVFGLVLIVGVALAGGAVMMAKNYITAYQNELARERASRGENIPLVDVFIANDQLKYGERLTRDSVRSVRWPENAIPEGAFLTMDALFPPQYPDDLRVVLRRMEKDEAILAVKVTKPGEDAGITSRLAKGMRAFAIRVDVSSGVSGFLRPGDHVDVYWTGSVQDQSGGRNGEFTRLIQTNIELIAVDQSAGGNLDGAVIARTVTAAVRPEQVAALAQAQTTGRLSLALVGAGDDTVASVIEVDQRSLLGLGAIEAPQQIEQEKVCTIRTRRGAEVVEIPIPCTN</sequence>
<dbReference type="Pfam" id="PF16976">
    <property type="entry name" value="RcpC"/>
    <property type="match status" value="1"/>
</dbReference>
<gene>
    <name evidence="2" type="ORF">PhaeoP97_02740</name>
</gene>
<feature type="domain" description="SAF" evidence="1">
    <location>
        <begin position="48"/>
        <end position="117"/>
    </location>
</feature>
<dbReference type="InterPro" id="IPR013974">
    <property type="entry name" value="SAF"/>
</dbReference>
<proteinExistence type="predicted"/>
<dbReference type="EMBL" id="CP016364">
    <property type="protein sequence ID" value="APG48117.1"/>
    <property type="molecule type" value="Genomic_DNA"/>
</dbReference>